<organism evidence="3">
    <name type="scientific">Oscillatoriales cyanobacterium SpSt-418</name>
    <dbReference type="NCBI Taxonomy" id="2282169"/>
    <lineage>
        <taxon>Bacteria</taxon>
        <taxon>Bacillati</taxon>
        <taxon>Cyanobacteriota</taxon>
        <taxon>Cyanophyceae</taxon>
        <taxon>Oscillatoriophycideae</taxon>
        <taxon>Oscillatoriales</taxon>
    </lineage>
</organism>
<protein>
    <submittedName>
        <fullName evidence="3">Porin</fullName>
    </submittedName>
</protein>
<evidence type="ECO:0000256" key="2">
    <source>
        <dbReference type="SAM" id="MobiDB-lite"/>
    </source>
</evidence>
<reference evidence="3" key="1">
    <citation type="journal article" date="2020" name="mSystems">
        <title>Genome- and Community-Level Interaction Insights into Carbon Utilization and Element Cycling Functions of Hydrothermarchaeota in Hydrothermal Sediment.</title>
        <authorList>
            <person name="Zhou Z."/>
            <person name="Liu Y."/>
            <person name="Xu W."/>
            <person name="Pan J."/>
            <person name="Luo Z.H."/>
            <person name="Li M."/>
        </authorList>
    </citation>
    <scope>NUCLEOTIDE SEQUENCE [LARGE SCALE GENOMIC DNA]</scope>
    <source>
        <strain evidence="3">SpSt-418</strain>
    </source>
</reference>
<dbReference type="EMBL" id="DSRU01000024">
    <property type="protein sequence ID" value="HFM96480.1"/>
    <property type="molecule type" value="Genomic_DNA"/>
</dbReference>
<accession>A0A7C3PF86</accession>
<name>A0A7C3PF86_9CYAN</name>
<sequence length="545" mass="60626">MYLGIRSDLWRSCLLRMNLRADFLSYLPICPLIALVSSCLTVANPAIADEKGVYYKVDEDFALMDSSRSFIDNSQQAKKDLEEDHKSVSLNQLPRFQINREVNQNVVSQGRDRKIDLFDESKLSEAALKSPQAKLTDLQTEFATAKFPDPVFGHLEETERREKAIGTSFSGTAITHPLPVPEAISTGLKVRSREQAQQLLAQASPEKSQPEQAATQNSRLLLGSPSIQLQGVFLQEGEDTSARARLRLLYPVTPNALFGAEVDVTTGNGFSDTSGTGINLNELYFAGSLPNLPELRFVVGLMDLTSYFDRNSFAKDGATHFFNRAFQTNPALSAAGVSSRVGVLVNWAAIDNLELKVAAFSSSRDLGDFDLNGFAGELEYRIDNFIVRGTYVRSKDAGADTGFEEIFDLPRDDGDVGLSSGDREEAFGINAEWYIPNLKLGLFGRFGYYQNESLDEDATTFSFGVNLLDLFMPDDRLGIGYGRQLSNNSVRRDLDDPVPDVLEVFYDARVLSWLRAGVMVQQRNEFTETVFGVRLRADWDLSPRR</sequence>
<proteinExistence type="inferred from homology"/>
<gene>
    <name evidence="3" type="ORF">ENR64_01690</name>
</gene>
<feature type="region of interest" description="Disordered" evidence="2">
    <location>
        <begin position="197"/>
        <end position="216"/>
    </location>
</feature>
<dbReference type="SUPFAM" id="SSF56935">
    <property type="entry name" value="Porins"/>
    <property type="match status" value="1"/>
</dbReference>
<evidence type="ECO:0000256" key="1">
    <source>
        <dbReference type="ARBA" id="ARBA00008769"/>
    </source>
</evidence>
<comment type="caution">
    <text evidence="3">The sequence shown here is derived from an EMBL/GenBank/DDBJ whole genome shotgun (WGS) entry which is preliminary data.</text>
</comment>
<dbReference type="InterPro" id="IPR038673">
    <property type="entry name" value="OprB_sf"/>
</dbReference>
<dbReference type="AlphaFoldDB" id="A0A7C3PF86"/>
<evidence type="ECO:0000313" key="3">
    <source>
        <dbReference type="EMBL" id="HFM96480.1"/>
    </source>
</evidence>
<comment type="similarity">
    <text evidence="1">Belongs to the OprB family.</text>
</comment>
<dbReference type="Gene3D" id="2.40.160.180">
    <property type="entry name" value="Carbohydrate-selective porin OprB"/>
    <property type="match status" value="1"/>
</dbReference>